<keyword evidence="3 7" id="KW-0812">Transmembrane</keyword>
<feature type="domain" description="Major facilitator superfamily (MFS) profile" evidence="8">
    <location>
        <begin position="57"/>
        <end position="476"/>
    </location>
</feature>
<feature type="transmembrane region" description="Helical" evidence="7">
    <location>
        <begin position="352"/>
        <end position="371"/>
    </location>
</feature>
<evidence type="ECO:0000313" key="10">
    <source>
        <dbReference type="Proteomes" id="UP001175000"/>
    </source>
</evidence>
<gene>
    <name evidence="9" type="ORF">B0T14DRAFT_489651</name>
</gene>
<feature type="region of interest" description="Disordered" evidence="6">
    <location>
        <begin position="1"/>
        <end position="40"/>
    </location>
</feature>
<accession>A0AA39WBA3</accession>
<evidence type="ECO:0000256" key="6">
    <source>
        <dbReference type="SAM" id="MobiDB-lite"/>
    </source>
</evidence>
<feature type="transmembrane region" description="Helical" evidence="7">
    <location>
        <begin position="450"/>
        <end position="470"/>
    </location>
</feature>
<evidence type="ECO:0000259" key="8">
    <source>
        <dbReference type="PROSITE" id="PS50850"/>
    </source>
</evidence>
<dbReference type="InterPro" id="IPR036259">
    <property type="entry name" value="MFS_trans_sf"/>
</dbReference>
<feature type="transmembrane region" description="Helical" evidence="7">
    <location>
        <begin position="154"/>
        <end position="174"/>
    </location>
</feature>
<sequence>MASAQCVKDTDDKGVPAKASSVSNEEVKSTSSVEAPLDDPKSKSLTRRLLWKLDTRILPVFILLVLTSFLDRTNVGNAKVYGMDKELNLTPLQYQQGLVAFYPLYIAGEIPSNLVLKKITPRIWIAVMTLLWGLFCTCIGFCHNFDQFITLRALLGLAEGGLFPAMVLYLSTIYTRTELGLRIGVLYTSTSLSSGFGGLLARAMGAVGDRGGLTAWRWIFVIEGLFTILCAAFTWYMLPNTLDTASFLTQEEKDCAIARQSGIENGTGNGEGSERFSWGEVCRACAYPLTWLSACAYFGLLSTIYSIGLFLPTIIVRLGYTAHEAQLMSVPPYAVAACMTLVVAFVSDRLKVRGLVMLCTMPIAIIGYAVMANIGDEYPKVKYGMTIMMATGVYSSVPPNLAWLANNSAGHYKRATAAALQLAIANCGGINASFLYPDADGPKFHKGHSVVLGLLVAGWFLILSNVLVCIKINRDKAQGKYDKFIGSGDDREPSFKLVL</sequence>
<keyword evidence="5 7" id="KW-0472">Membrane</keyword>
<feature type="transmembrane region" description="Helical" evidence="7">
    <location>
        <begin position="383"/>
        <end position="405"/>
    </location>
</feature>
<dbReference type="PROSITE" id="PS50850">
    <property type="entry name" value="MFS"/>
    <property type="match status" value="1"/>
</dbReference>
<dbReference type="EMBL" id="JAULSU010000008">
    <property type="protein sequence ID" value="KAK0609400.1"/>
    <property type="molecule type" value="Genomic_DNA"/>
</dbReference>
<reference evidence="9" key="1">
    <citation type="submission" date="2023-06" db="EMBL/GenBank/DDBJ databases">
        <title>Genome-scale phylogeny and comparative genomics of the fungal order Sordariales.</title>
        <authorList>
            <consortium name="Lawrence Berkeley National Laboratory"/>
            <person name="Hensen N."/>
            <person name="Bonometti L."/>
            <person name="Westerberg I."/>
            <person name="Brannstrom I.O."/>
            <person name="Guillou S."/>
            <person name="Cros-Aarteil S."/>
            <person name="Calhoun S."/>
            <person name="Haridas S."/>
            <person name="Kuo A."/>
            <person name="Mondo S."/>
            <person name="Pangilinan J."/>
            <person name="Riley R."/>
            <person name="Labutti K."/>
            <person name="Andreopoulos B."/>
            <person name="Lipzen A."/>
            <person name="Chen C."/>
            <person name="Yanf M."/>
            <person name="Daum C."/>
            <person name="Ng V."/>
            <person name="Clum A."/>
            <person name="Steindorff A."/>
            <person name="Ohm R."/>
            <person name="Martin F."/>
            <person name="Silar P."/>
            <person name="Natvig D."/>
            <person name="Lalanne C."/>
            <person name="Gautier V."/>
            <person name="Ament-Velasquez S.L."/>
            <person name="Kruys A."/>
            <person name="Hutchinson M.I."/>
            <person name="Powell A.J."/>
            <person name="Barry K."/>
            <person name="Miller A.N."/>
            <person name="Grigoriev I.V."/>
            <person name="Debuchy R."/>
            <person name="Gladieux P."/>
            <person name="Thoren M.H."/>
            <person name="Johannesson H."/>
        </authorList>
    </citation>
    <scope>NUCLEOTIDE SEQUENCE</scope>
    <source>
        <strain evidence="9">CBS 606.72</strain>
    </source>
</reference>
<dbReference type="AlphaFoldDB" id="A0AA39WBA3"/>
<dbReference type="GO" id="GO:0016020">
    <property type="term" value="C:membrane"/>
    <property type="evidence" value="ECO:0007669"/>
    <property type="project" value="UniProtKB-SubCell"/>
</dbReference>
<evidence type="ECO:0000256" key="5">
    <source>
        <dbReference type="ARBA" id="ARBA00023136"/>
    </source>
</evidence>
<dbReference type="InterPro" id="IPR020846">
    <property type="entry name" value="MFS_dom"/>
</dbReference>
<dbReference type="SUPFAM" id="SSF103473">
    <property type="entry name" value="MFS general substrate transporter"/>
    <property type="match status" value="1"/>
</dbReference>
<organism evidence="9 10">
    <name type="scientific">Immersiella caudata</name>
    <dbReference type="NCBI Taxonomy" id="314043"/>
    <lineage>
        <taxon>Eukaryota</taxon>
        <taxon>Fungi</taxon>
        <taxon>Dikarya</taxon>
        <taxon>Ascomycota</taxon>
        <taxon>Pezizomycotina</taxon>
        <taxon>Sordariomycetes</taxon>
        <taxon>Sordariomycetidae</taxon>
        <taxon>Sordariales</taxon>
        <taxon>Lasiosphaeriaceae</taxon>
        <taxon>Immersiella</taxon>
    </lineage>
</organism>
<feature type="transmembrane region" description="Helical" evidence="7">
    <location>
        <begin position="296"/>
        <end position="320"/>
    </location>
</feature>
<keyword evidence="4 7" id="KW-1133">Transmembrane helix</keyword>
<feature type="compositionally biased region" description="Polar residues" evidence="6">
    <location>
        <begin position="20"/>
        <end position="33"/>
    </location>
</feature>
<evidence type="ECO:0000256" key="3">
    <source>
        <dbReference type="ARBA" id="ARBA00022692"/>
    </source>
</evidence>
<dbReference type="GO" id="GO:0022857">
    <property type="term" value="F:transmembrane transporter activity"/>
    <property type="evidence" value="ECO:0007669"/>
    <property type="project" value="InterPro"/>
</dbReference>
<dbReference type="PANTHER" id="PTHR43791">
    <property type="entry name" value="PERMEASE-RELATED"/>
    <property type="match status" value="1"/>
</dbReference>
<evidence type="ECO:0000256" key="1">
    <source>
        <dbReference type="ARBA" id="ARBA00004141"/>
    </source>
</evidence>
<evidence type="ECO:0000313" key="9">
    <source>
        <dbReference type="EMBL" id="KAK0609400.1"/>
    </source>
</evidence>
<feature type="transmembrane region" description="Helical" evidence="7">
    <location>
        <begin position="327"/>
        <end position="346"/>
    </location>
</feature>
<protein>
    <submittedName>
        <fullName evidence="9">MFS transporter</fullName>
    </submittedName>
</protein>
<proteinExistence type="predicted"/>
<dbReference type="InterPro" id="IPR011701">
    <property type="entry name" value="MFS"/>
</dbReference>
<evidence type="ECO:0000256" key="4">
    <source>
        <dbReference type="ARBA" id="ARBA00022989"/>
    </source>
</evidence>
<feature type="transmembrane region" description="Helical" evidence="7">
    <location>
        <begin position="49"/>
        <end position="70"/>
    </location>
</feature>
<dbReference type="Pfam" id="PF07690">
    <property type="entry name" value="MFS_1"/>
    <property type="match status" value="1"/>
</dbReference>
<dbReference type="PANTHER" id="PTHR43791:SF67">
    <property type="entry name" value="TRANSPORTER, PUTATIVE (AFU_ORTHOLOGUE AFUA_3G04010)-RELATED"/>
    <property type="match status" value="1"/>
</dbReference>
<evidence type="ECO:0000256" key="7">
    <source>
        <dbReference type="SAM" id="Phobius"/>
    </source>
</evidence>
<feature type="transmembrane region" description="Helical" evidence="7">
    <location>
        <begin position="180"/>
        <end position="203"/>
    </location>
</feature>
<comment type="caution">
    <text evidence="9">The sequence shown here is derived from an EMBL/GenBank/DDBJ whole genome shotgun (WGS) entry which is preliminary data.</text>
</comment>
<dbReference type="FunFam" id="1.20.1250.20:FF:000018">
    <property type="entry name" value="MFS transporter permease"/>
    <property type="match status" value="1"/>
</dbReference>
<feature type="transmembrane region" description="Helical" evidence="7">
    <location>
        <begin position="215"/>
        <end position="238"/>
    </location>
</feature>
<dbReference type="Proteomes" id="UP001175000">
    <property type="component" value="Unassembled WGS sequence"/>
</dbReference>
<dbReference type="FunFam" id="1.20.1250.20:FF:000013">
    <property type="entry name" value="MFS general substrate transporter"/>
    <property type="match status" value="1"/>
</dbReference>
<evidence type="ECO:0000256" key="2">
    <source>
        <dbReference type="ARBA" id="ARBA00022448"/>
    </source>
</evidence>
<feature type="transmembrane region" description="Helical" evidence="7">
    <location>
        <begin position="123"/>
        <end position="142"/>
    </location>
</feature>
<keyword evidence="10" id="KW-1185">Reference proteome</keyword>
<keyword evidence="2" id="KW-0813">Transport</keyword>
<comment type="subcellular location">
    <subcellularLocation>
        <location evidence="1">Membrane</location>
        <topology evidence="1">Multi-pass membrane protein</topology>
    </subcellularLocation>
</comment>
<dbReference type="Gene3D" id="1.20.1250.20">
    <property type="entry name" value="MFS general substrate transporter like domains"/>
    <property type="match status" value="2"/>
</dbReference>
<name>A0AA39WBA3_9PEZI</name>